<dbReference type="InterPro" id="IPR013785">
    <property type="entry name" value="Aldolase_TIM"/>
</dbReference>
<name>A0ABX2I3H7_BLAHA</name>
<gene>
    <name evidence="4" type="ORF">G5A70_01195</name>
</gene>
<dbReference type="PANTHER" id="PTHR20857">
    <property type="entry name" value="THIAMINE-PHOSPHATE PYROPHOSPHORYLASE"/>
    <property type="match status" value="1"/>
</dbReference>
<organism evidence="4 5">
    <name type="scientific">Blautia hansenii</name>
    <name type="common">Ruminococcus hansenii</name>
    <dbReference type="NCBI Taxonomy" id="1322"/>
    <lineage>
        <taxon>Bacteria</taxon>
        <taxon>Bacillati</taxon>
        <taxon>Bacillota</taxon>
        <taxon>Clostridia</taxon>
        <taxon>Lachnospirales</taxon>
        <taxon>Lachnospiraceae</taxon>
        <taxon>Blautia</taxon>
    </lineage>
</organism>
<proteinExistence type="predicted"/>
<reference evidence="4 5" key="1">
    <citation type="journal article" date="2020" name="Cell Host Microbe">
        <title>Functional and Genomic Variation between Human-Derived Isolates of Lachnospiraceae Reveals Inter- and Intra-Species Diversity.</title>
        <authorList>
            <person name="Sorbara M.T."/>
            <person name="Littmann E.R."/>
            <person name="Fontana E."/>
            <person name="Moody T.U."/>
            <person name="Kohout C.E."/>
            <person name="Gjonbalaj M."/>
            <person name="Eaton V."/>
            <person name="Seok R."/>
            <person name="Leiner I.M."/>
            <person name="Pamer E.G."/>
        </authorList>
    </citation>
    <scope>NUCLEOTIDE SEQUENCE [LARGE SCALE GENOMIC DNA]</scope>
    <source>
        <strain evidence="4 5">MSK.15.26</strain>
    </source>
</reference>
<comment type="pathway">
    <text evidence="1">Cofactor biosynthesis; thiamine diphosphate biosynthesis.</text>
</comment>
<evidence type="ECO:0000256" key="1">
    <source>
        <dbReference type="ARBA" id="ARBA00004948"/>
    </source>
</evidence>
<dbReference type="PANTHER" id="PTHR20857:SF15">
    <property type="entry name" value="THIAMINE-PHOSPHATE SYNTHASE"/>
    <property type="match status" value="1"/>
</dbReference>
<dbReference type="Proteomes" id="UP000822142">
    <property type="component" value="Unassembled WGS sequence"/>
</dbReference>
<evidence type="ECO:0000313" key="5">
    <source>
        <dbReference type="Proteomes" id="UP000822142"/>
    </source>
</evidence>
<dbReference type="Pfam" id="PF02581">
    <property type="entry name" value="TMP-TENI"/>
    <property type="match status" value="1"/>
</dbReference>
<evidence type="ECO:0000313" key="4">
    <source>
        <dbReference type="EMBL" id="NSJ84824.1"/>
    </source>
</evidence>
<dbReference type="InterPro" id="IPR036206">
    <property type="entry name" value="ThiamineP_synth_sf"/>
</dbReference>
<dbReference type="InterPro" id="IPR022998">
    <property type="entry name" value="ThiamineP_synth_TenI"/>
</dbReference>
<protein>
    <submittedName>
        <fullName evidence="4">Thiamine phosphate synthase</fullName>
    </submittedName>
</protein>
<sequence length="199" mass="21575">MSDILCITNRKLCGEDFLSRIEKLAKAKPQGIILREKDLSKSQYEILARQAIDICAAYDTSCILHTFTDAALSLKAKSLHLPLSLLKQMTEKERKAFSILGASCHSVTDALLAERLGCTYITAGHIFATECKKGLPGRGVAFLEEVCKSVSIPVYALGGITPENKKEVMKTGAKGVCIMSSAMTCAEPDSYLAKLDSPK</sequence>
<keyword evidence="5" id="KW-1185">Reference proteome</keyword>
<evidence type="ECO:0000256" key="2">
    <source>
        <dbReference type="ARBA" id="ARBA00022977"/>
    </source>
</evidence>
<dbReference type="RefSeq" id="WP_173747297.1">
    <property type="nucleotide sequence ID" value="NZ_JAAITA010000001.1"/>
</dbReference>
<evidence type="ECO:0000259" key="3">
    <source>
        <dbReference type="Pfam" id="PF02581"/>
    </source>
</evidence>
<accession>A0ABX2I3H7</accession>
<dbReference type="EMBL" id="JAAITA010000001">
    <property type="protein sequence ID" value="NSJ84824.1"/>
    <property type="molecule type" value="Genomic_DNA"/>
</dbReference>
<dbReference type="CDD" id="cd00564">
    <property type="entry name" value="TMP_TenI"/>
    <property type="match status" value="1"/>
</dbReference>
<comment type="caution">
    <text evidence="4">The sequence shown here is derived from an EMBL/GenBank/DDBJ whole genome shotgun (WGS) entry which is preliminary data.</text>
</comment>
<feature type="domain" description="Thiamine phosphate synthase/TenI" evidence="3">
    <location>
        <begin position="5"/>
        <end position="181"/>
    </location>
</feature>
<dbReference type="Gene3D" id="3.20.20.70">
    <property type="entry name" value="Aldolase class I"/>
    <property type="match status" value="1"/>
</dbReference>
<keyword evidence="2" id="KW-0784">Thiamine biosynthesis</keyword>
<dbReference type="SUPFAM" id="SSF51391">
    <property type="entry name" value="Thiamin phosphate synthase"/>
    <property type="match status" value="1"/>
</dbReference>